<evidence type="ECO:0000313" key="4">
    <source>
        <dbReference type="Proteomes" id="UP000003434"/>
    </source>
</evidence>
<keyword evidence="1" id="KW-0547">Nucleotide-binding</keyword>
<comment type="caution">
    <text evidence="3">The sequence shown here is derived from an EMBL/GenBank/DDBJ whole genome shotgun (WGS) entry which is preliminary data.</text>
</comment>
<evidence type="ECO:0000259" key="2">
    <source>
        <dbReference type="PROSITE" id="PS50975"/>
    </source>
</evidence>
<dbReference type="Pfam" id="PF02655">
    <property type="entry name" value="ATP-grasp_3"/>
    <property type="match status" value="1"/>
</dbReference>
<sequence>MSIINGRERIMNILLTSVGRRAYIIEYLKEVYKKLGLAGSIIATNSDKYTTAMSIADKAFTSPLIYDEDYIPFLLDICKRERIDILISLFDIDLMILAKNKLKFEALGVKVIVSDENIINICNDKYEMLKYLKSMDMPVPDSYIDLDVAMENVSFENKTYILKPRWGMGSLSIFEAENKKELEVFYEKAKKDIQKSYLRFESKADIKKAILIQEKISGVEYGLDIFNDLNGEYIKTTVKRKLAMRSGETDIAKVTDDERLQTIGKRIGQNLCHIGNLDMDVILSGETGYIIDMNARFGGGYPFTHSAGVNELEAIIRLCSGKKLNDLSVKKYGLFAKEITMLRIE</sequence>
<dbReference type="eggNOG" id="COG0189">
    <property type="taxonomic scope" value="Bacteria"/>
</dbReference>
<feature type="domain" description="ATP-grasp" evidence="2">
    <location>
        <begin position="129"/>
        <end position="320"/>
    </location>
</feature>
<accession>E6LKS2</accession>
<dbReference type="PROSITE" id="PS50975">
    <property type="entry name" value="ATP_GRASP"/>
    <property type="match status" value="1"/>
</dbReference>
<dbReference type="GO" id="GO:0005524">
    <property type="term" value="F:ATP binding"/>
    <property type="evidence" value="ECO:0007669"/>
    <property type="project" value="UniProtKB-UniRule"/>
</dbReference>
<dbReference type="InterPro" id="IPR003806">
    <property type="entry name" value="ATP-grasp_PylC-type"/>
</dbReference>
<dbReference type="InterPro" id="IPR013815">
    <property type="entry name" value="ATP_grasp_subdomain_1"/>
</dbReference>
<evidence type="ECO:0000313" key="3">
    <source>
        <dbReference type="EMBL" id="EFU77601.1"/>
    </source>
</evidence>
<dbReference type="Gene3D" id="3.30.470.20">
    <property type="entry name" value="ATP-grasp fold, B domain"/>
    <property type="match status" value="1"/>
</dbReference>
<dbReference type="AlphaFoldDB" id="E6LKS2"/>
<dbReference type="HOGENOM" id="CLU_052967_0_0_9"/>
<dbReference type="InterPro" id="IPR011761">
    <property type="entry name" value="ATP-grasp"/>
</dbReference>
<name>E6LKS2_9FIRM</name>
<proteinExistence type="predicted"/>
<dbReference type="Proteomes" id="UP000003434">
    <property type="component" value="Unassembled WGS sequence"/>
</dbReference>
<dbReference type="Gene3D" id="3.40.50.20">
    <property type="match status" value="1"/>
</dbReference>
<organism evidence="3 4">
    <name type="scientific">Lachnoanaerobaculum saburreum DSM 3986</name>
    <dbReference type="NCBI Taxonomy" id="887325"/>
    <lineage>
        <taxon>Bacteria</taxon>
        <taxon>Bacillati</taxon>
        <taxon>Bacillota</taxon>
        <taxon>Clostridia</taxon>
        <taxon>Lachnospirales</taxon>
        <taxon>Lachnospiraceae</taxon>
        <taxon>Lachnoanaerobaculum</taxon>
    </lineage>
</organism>
<gene>
    <name evidence="3" type="ORF">HMPREF0381_0557</name>
</gene>
<dbReference type="Gene3D" id="3.30.1490.20">
    <property type="entry name" value="ATP-grasp fold, A domain"/>
    <property type="match status" value="1"/>
</dbReference>
<evidence type="ECO:0000256" key="1">
    <source>
        <dbReference type="PROSITE-ProRule" id="PRU00409"/>
    </source>
</evidence>
<dbReference type="SUPFAM" id="SSF56059">
    <property type="entry name" value="Glutathione synthetase ATP-binding domain-like"/>
    <property type="match status" value="1"/>
</dbReference>
<dbReference type="InterPro" id="IPR048764">
    <property type="entry name" value="PylC_N"/>
</dbReference>
<protein>
    <submittedName>
        <fullName evidence="3">ATP-grasp domain protein</fullName>
    </submittedName>
</protein>
<dbReference type="EMBL" id="AEPW01000010">
    <property type="protein sequence ID" value="EFU77601.1"/>
    <property type="molecule type" value="Genomic_DNA"/>
</dbReference>
<dbReference type="Pfam" id="PF21360">
    <property type="entry name" value="PylC-like_N"/>
    <property type="match status" value="1"/>
</dbReference>
<reference evidence="3 4" key="1">
    <citation type="submission" date="2010-12" db="EMBL/GenBank/DDBJ databases">
        <authorList>
            <person name="Muzny D."/>
            <person name="Qin X."/>
            <person name="Deng J."/>
            <person name="Jiang H."/>
            <person name="Liu Y."/>
            <person name="Qu J."/>
            <person name="Song X.-Z."/>
            <person name="Zhang L."/>
            <person name="Thornton R."/>
            <person name="Coyle M."/>
            <person name="Francisco L."/>
            <person name="Jackson L."/>
            <person name="Javaid M."/>
            <person name="Korchina V."/>
            <person name="Kovar C."/>
            <person name="Mata R."/>
            <person name="Mathew T."/>
            <person name="Ngo R."/>
            <person name="Nguyen L."/>
            <person name="Nguyen N."/>
            <person name="Okwuonu G."/>
            <person name="Ongeri F."/>
            <person name="Pham C."/>
            <person name="Simmons D."/>
            <person name="Wilczek-Boney K."/>
            <person name="Hale W."/>
            <person name="Jakkamsetti A."/>
            <person name="Pham P."/>
            <person name="Ruth R."/>
            <person name="San Lucas F."/>
            <person name="Warren J."/>
            <person name="Zhang J."/>
            <person name="Zhao Z."/>
            <person name="Zhou C."/>
            <person name="Zhu D."/>
            <person name="Lee S."/>
            <person name="Bess C."/>
            <person name="Blankenburg K."/>
            <person name="Forbes L."/>
            <person name="Fu Q."/>
            <person name="Gubbala S."/>
            <person name="Hirani K."/>
            <person name="Jayaseelan J.C."/>
            <person name="Lara F."/>
            <person name="Munidasa M."/>
            <person name="Palculict T."/>
            <person name="Patil S."/>
            <person name="Pu L.-L."/>
            <person name="Saada N."/>
            <person name="Tang L."/>
            <person name="Weissenberger G."/>
            <person name="Zhu Y."/>
            <person name="Hemphill L."/>
            <person name="Shang Y."/>
            <person name="Youmans B."/>
            <person name="Ayvaz T."/>
            <person name="Ross M."/>
            <person name="Santibanez J."/>
            <person name="Aqrawi P."/>
            <person name="Gross S."/>
            <person name="Joshi V."/>
            <person name="Fowler G."/>
            <person name="Nazareth L."/>
            <person name="Reid J."/>
            <person name="Worley K."/>
            <person name="Petrosino J."/>
            <person name="Highlander S."/>
            <person name="Gibbs R."/>
        </authorList>
    </citation>
    <scope>NUCLEOTIDE SEQUENCE [LARGE SCALE GENOMIC DNA]</scope>
    <source>
        <strain evidence="3 4">DSM 3986</strain>
    </source>
</reference>
<dbReference type="GO" id="GO:0046872">
    <property type="term" value="F:metal ion binding"/>
    <property type="evidence" value="ECO:0007669"/>
    <property type="project" value="InterPro"/>
</dbReference>
<keyword evidence="1" id="KW-0067">ATP-binding</keyword>